<organism evidence="1 2">
    <name type="scientific">Coemansia pectinata</name>
    <dbReference type="NCBI Taxonomy" id="1052879"/>
    <lineage>
        <taxon>Eukaryota</taxon>
        <taxon>Fungi</taxon>
        <taxon>Fungi incertae sedis</taxon>
        <taxon>Zoopagomycota</taxon>
        <taxon>Kickxellomycotina</taxon>
        <taxon>Kickxellomycetes</taxon>
        <taxon>Kickxellales</taxon>
        <taxon>Kickxellaceae</taxon>
        <taxon>Coemansia</taxon>
    </lineage>
</organism>
<keyword evidence="2" id="KW-1185">Reference proteome</keyword>
<dbReference type="Proteomes" id="UP001140011">
    <property type="component" value="Unassembled WGS sequence"/>
</dbReference>
<feature type="non-terminal residue" evidence="1">
    <location>
        <position position="54"/>
    </location>
</feature>
<proteinExistence type="predicted"/>
<gene>
    <name evidence="1" type="ORF">GGI19_006674</name>
</gene>
<comment type="caution">
    <text evidence="1">The sequence shown here is derived from an EMBL/GenBank/DDBJ whole genome shotgun (WGS) entry which is preliminary data.</text>
</comment>
<dbReference type="EMBL" id="JANBUH010001641">
    <property type="protein sequence ID" value="KAJ2743648.1"/>
    <property type="molecule type" value="Genomic_DNA"/>
</dbReference>
<sequence length="54" mass="6073">MKVFELTSADIAGEDDIHRHMQTSDNAHINFVPMLIGIAHEAFDEAFDDIKIMA</sequence>
<evidence type="ECO:0000313" key="1">
    <source>
        <dbReference type="EMBL" id="KAJ2743648.1"/>
    </source>
</evidence>
<evidence type="ECO:0000313" key="2">
    <source>
        <dbReference type="Proteomes" id="UP001140011"/>
    </source>
</evidence>
<protein>
    <submittedName>
        <fullName evidence="1">Uncharacterized protein</fullName>
    </submittedName>
</protein>
<accession>A0A9W8GTX2</accession>
<reference evidence="1" key="1">
    <citation type="submission" date="2022-07" db="EMBL/GenBank/DDBJ databases">
        <title>Phylogenomic reconstructions and comparative analyses of Kickxellomycotina fungi.</title>
        <authorList>
            <person name="Reynolds N.K."/>
            <person name="Stajich J.E."/>
            <person name="Barry K."/>
            <person name="Grigoriev I.V."/>
            <person name="Crous P."/>
            <person name="Smith M.E."/>
        </authorList>
    </citation>
    <scope>NUCLEOTIDE SEQUENCE</scope>
    <source>
        <strain evidence="1">BCRC 34297</strain>
    </source>
</reference>
<dbReference type="AlphaFoldDB" id="A0A9W8GTX2"/>
<name>A0A9W8GTX2_9FUNG</name>